<protein>
    <submittedName>
        <fullName evidence="1">Uncharacterized protein</fullName>
    </submittedName>
</protein>
<dbReference type="EMBL" id="PZFQ01000021">
    <property type="protein sequence ID" value="PTI75465.1"/>
    <property type="molecule type" value="Genomic_DNA"/>
</dbReference>
<comment type="caution">
    <text evidence="1">The sequence shown here is derived from an EMBL/GenBank/DDBJ whole genome shotgun (WGS) entry which is preliminary data.</text>
</comment>
<organism evidence="1 2">
    <name type="scientific">Staphylococcus succinus</name>
    <dbReference type="NCBI Taxonomy" id="61015"/>
    <lineage>
        <taxon>Bacteria</taxon>
        <taxon>Bacillati</taxon>
        <taxon>Bacillota</taxon>
        <taxon>Bacilli</taxon>
        <taxon>Bacillales</taxon>
        <taxon>Staphylococcaceae</taxon>
        <taxon>Staphylococcus</taxon>
    </lineage>
</organism>
<proteinExistence type="predicted"/>
<dbReference type="AlphaFoldDB" id="A0A9Q6HNU4"/>
<evidence type="ECO:0000313" key="1">
    <source>
        <dbReference type="EMBL" id="PTI75465.1"/>
    </source>
</evidence>
<evidence type="ECO:0000313" key="2">
    <source>
        <dbReference type="Proteomes" id="UP000241960"/>
    </source>
</evidence>
<sequence length="109" mass="13402">MYNQTFHQLEQRICKLLNLIEVYKYSIVTNNKKKEQYKQNIHDFIDKEYVAMKQDSLQHYSLIHYNYFQFITDQKTQPVDELTVGHTIKYINNIQQRLYRIHQLLSLFL</sequence>
<reference evidence="1 2" key="1">
    <citation type="journal article" date="2016" name="Front. Microbiol.">
        <title>Comprehensive Phylogenetic Analysis of Bovine Non-aureus Staphylococci Species Based on Whole-Genome Sequencing.</title>
        <authorList>
            <person name="Naushad S."/>
            <person name="Barkema H.W."/>
            <person name="Luby C."/>
            <person name="Condas L.A."/>
            <person name="Nobrega D.B."/>
            <person name="Carson D.A."/>
            <person name="De Buck J."/>
        </authorList>
    </citation>
    <scope>NUCLEOTIDE SEQUENCE [LARGE SCALE GENOMIC DNA]</scope>
    <source>
        <strain evidence="1 2">SNUC 1231</strain>
    </source>
</reference>
<name>A0A9Q6HNU4_9STAP</name>
<accession>A0A9Q6HNU4</accession>
<gene>
    <name evidence="1" type="ORF">BU058_07555</name>
</gene>
<dbReference type="RefSeq" id="WP_107545057.1">
    <property type="nucleotide sequence ID" value="NZ_PZFQ01000021.1"/>
</dbReference>
<dbReference type="Proteomes" id="UP000241960">
    <property type="component" value="Unassembled WGS sequence"/>
</dbReference>